<protein>
    <submittedName>
        <fullName evidence="2">TonB family protein</fullName>
    </submittedName>
</protein>
<dbReference type="OrthoDB" id="1488726at2"/>
<dbReference type="STRING" id="1347342.BN863_31360"/>
<accession>T2KQS2</accession>
<evidence type="ECO:0000313" key="2">
    <source>
        <dbReference type="EMBL" id="CDF80848.1"/>
    </source>
</evidence>
<keyword evidence="3" id="KW-1185">Reference proteome</keyword>
<sequence>MENHIKDIAFINGYLNKTLSKKETLFFEERLKTDSQFNSLFKEHTTLIEGIKRQQLKAEIISGKKIYTRYKWLKYFGFTTLALVIIISVFIFTTANNSEVIKKDNSTIEVVTPTLSIDTLTSLKTTTDTVVEKEITKAPQEQTKTDVVKPEVKTKIAKIEIPKKPFQTITFNADKDTTIVCKEGTKLTIKKGSFLDKNNTVITGNIDLEVTEYYTLSDMLLAQLSTQSDETLLETGGMLNIKAFQNNAPLHLAPNTTIEILFPSKTQKKGMQLFSGAWDSGNINWTLQNNSDTEVVVVEEVVLDMVQEEQVDIPFSIVEIPPAYPGCEHLEPSASKKCTSVAISKFVMANFNTEIAMNLGLTGRQRINTIFRINQEGRPVSITSRASDPELEIEANRVIALLPKMTPGKQRGKTVIVPYSLPFVFQAESNQLSALTGSTPRKETLRRDSIVNKKFEDKLIENPASVKAYELNGYILRTSKLGWINCDRFIRRTNIPFKLKIKNAGDDIRVSMVFKSIKSIIPSSKIGDVFDFKNVPKDENVVLIAIKKDQGKLYLGNLETKTTEHPNIEFVFKEITLDNLHDEIEQLHSTF</sequence>
<dbReference type="EMBL" id="HG315671">
    <property type="protein sequence ID" value="CDF80848.1"/>
    <property type="molecule type" value="Genomic_DNA"/>
</dbReference>
<evidence type="ECO:0000256" key="1">
    <source>
        <dbReference type="SAM" id="Phobius"/>
    </source>
</evidence>
<gene>
    <name evidence="2" type="ORF">BN863_31360</name>
</gene>
<keyword evidence="1" id="KW-1133">Transmembrane helix</keyword>
<feature type="transmembrane region" description="Helical" evidence="1">
    <location>
        <begin position="72"/>
        <end position="92"/>
    </location>
</feature>
<reference evidence="2 3" key="1">
    <citation type="journal article" date="2013" name="Appl. Environ. Microbiol.">
        <title>The genome of the alga-associated marine flavobacterium Formosa agariphila KMM 3901T reveals a broad potential for degradation of algal polysaccharides.</title>
        <authorList>
            <person name="Mann A.J."/>
            <person name="Hahnke R.L."/>
            <person name="Huang S."/>
            <person name="Werner J."/>
            <person name="Xing P."/>
            <person name="Barbeyron T."/>
            <person name="Huettel B."/>
            <person name="Stueber K."/>
            <person name="Reinhardt R."/>
            <person name="Harder J."/>
            <person name="Gloeckner F.O."/>
            <person name="Amann R.I."/>
            <person name="Teeling H."/>
        </authorList>
    </citation>
    <scope>NUCLEOTIDE SEQUENCE [LARGE SCALE GENOMIC DNA]</scope>
    <source>
        <strain evidence="3">DSM 15362 / KCTC 12365 / LMG 23005 / KMM 3901</strain>
    </source>
</reference>
<evidence type="ECO:0000313" key="3">
    <source>
        <dbReference type="Proteomes" id="UP000016160"/>
    </source>
</evidence>
<dbReference type="eggNOG" id="COG4219">
    <property type="taxonomic scope" value="Bacteria"/>
</dbReference>
<keyword evidence="1" id="KW-0812">Transmembrane</keyword>
<dbReference type="AlphaFoldDB" id="T2KQS2"/>
<dbReference type="HOGENOM" id="CLU_461354_0_0_10"/>
<name>T2KQS2_FORAG</name>
<dbReference type="Proteomes" id="UP000016160">
    <property type="component" value="Chromosome"/>
</dbReference>
<dbReference type="RefSeq" id="WP_051774895.1">
    <property type="nucleotide sequence ID" value="NZ_HG315671.1"/>
</dbReference>
<dbReference type="PATRIC" id="fig|1347342.6.peg.3155"/>
<keyword evidence="1" id="KW-0472">Membrane</keyword>
<dbReference type="eggNOG" id="COG2010">
    <property type="taxonomic scope" value="Bacteria"/>
</dbReference>
<proteinExistence type="predicted"/>
<organism evidence="2 3">
    <name type="scientific">Formosa agariphila (strain DSM 15362 / KCTC 12365 / LMG 23005 / KMM 3901 / M-2Alg 35-1)</name>
    <dbReference type="NCBI Taxonomy" id="1347342"/>
    <lineage>
        <taxon>Bacteria</taxon>
        <taxon>Pseudomonadati</taxon>
        <taxon>Bacteroidota</taxon>
        <taxon>Flavobacteriia</taxon>
        <taxon>Flavobacteriales</taxon>
        <taxon>Flavobacteriaceae</taxon>
        <taxon>Formosa</taxon>
    </lineage>
</organism>